<accession>A0A516Q2S4</accession>
<keyword evidence="3" id="KW-1185">Reference proteome</keyword>
<evidence type="ECO:0000256" key="1">
    <source>
        <dbReference type="SAM" id="Phobius"/>
    </source>
</evidence>
<evidence type="ECO:0000313" key="2">
    <source>
        <dbReference type="EMBL" id="QDP97733.1"/>
    </source>
</evidence>
<feature type="transmembrane region" description="Helical" evidence="1">
    <location>
        <begin position="44"/>
        <end position="64"/>
    </location>
</feature>
<organism evidence="2 3">
    <name type="scientific">Microlunatus elymi</name>
    <dbReference type="NCBI Taxonomy" id="2596828"/>
    <lineage>
        <taxon>Bacteria</taxon>
        <taxon>Bacillati</taxon>
        <taxon>Actinomycetota</taxon>
        <taxon>Actinomycetes</taxon>
        <taxon>Propionibacteriales</taxon>
        <taxon>Propionibacteriaceae</taxon>
        <taxon>Microlunatus</taxon>
    </lineage>
</organism>
<reference evidence="2 3" key="1">
    <citation type="submission" date="2019-07" db="EMBL/GenBank/DDBJ databases">
        <title>Microlunatus dokdonensis sp. nov. isolated from the rhizospheric soil of the wild plant Elymus tsukushiensis.</title>
        <authorList>
            <person name="Ghim S.-Y."/>
            <person name="Hwang Y.-J."/>
            <person name="Son J.-S."/>
            <person name="Shin J.-H."/>
        </authorList>
    </citation>
    <scope>NUCLEOTIDE SEQUENCE [LARGE SCALE GENOMIC DNA]</scope>
    <source>
        <strain evidence="2 3">KUDC0627</strain>
    </source>
</reference>
<dbReference type="Proteomes" id="UP000319263">
    <property type="component" value="Chromosome"/>
</dbReference>
<name>A0A516Q2S4_9ACTN</name>
<keyword evidence="1" id="KW-1133">Transmembrane helix</keyword>
<keyword evidence="1" id="KW-0472">Membrane</keyword>
<dbReference type="KEGG" id="mik:FOE78_19080"/>
<proteinExistence type="predicted"/>
<feature type="transmembrane region" description="Helical" evidence="1">
    <location>
        <begin position="76"/>
        <end position="95"/>
    </location>
</feature>
<protein>
    <submittedName>
        <fullName evidence="2">Uncharacterized protein</fullName>
    </submittedName>
</protein>
<dbReference type="AlphaFoldDB" id="A0A516Q2S4"/>
<feature type="transmembrane region" description="Helical" evidence="1">
    <location>
        <begin position="7"/>
        <end position="24"/>
    </location>
</feature>
<sequence length="157" mass="16350">MVAIVGVVAYLPIAGYLLILASAVESGGVLSWKLDLVAVTQPKAAVFQMIGVFFWVAIVFWGLLRASSRFRASERRLALWTASGLLLAVVIVFLLTSEFPQVRIPAESGGSLLGIIRTSALDASTLALAAGLAVVPLAASHKAPVDAAGLVRSEPPA</sequence>
<evidence type="ECO:0000313" key="3">
    <source>
        <dbReference type="Proteomes" id="UP000319263"/>
    </source>
</evidence>
<keyword evidence="1" id="KW-0812">Transmembrane</keyword>
<dbReference type="RefSeq" id="WP_143987690.1">
    <property type="nucleotide sequence ID" value="NZ_CP041692.1"/>
</dbReference>
<dbReference type="EMBL" id="CP041692">
    <property type="protein sequence ID" value="QDP97733.1"/>
    <property type="molecule type" value="Genomic_DNA"/>
</dbReference>
<gene>
    <name evidence="2" type="ORF">FOE78_19080</name>
</gene>